<dbReference type="EMBL" id="GECZ01024567">
    <property type="protein sequence ID" value="JAS45202.1"/>
    <property type="molecule type" value="Transcribed_RNA"/>
</dbReference>
<gene>
    <name evidence="9" type="ORF">g.9236</name>
    <name evidence="10" type="ORF">g.9238</name>
</gene>
<evidence type="ECO:0000256" key="3">
    <source>
        <dbReference type="ARBA" id="ARBA00022490"/>
    </source>
</evidence>
<dbReference type="EMBL" id="GECZ01015766">
    <property type="protein sequence ID" value="JAS54003.1"/>
    <property type="molecule type" value="Transcribed_RNA"/>
</dbReference>
<evidence type="ECO:0000256" key="8">
    <source>
        <dbReference type="ARBA" id="ARBA00023136"/>
    </source>
</evidence>
<keyword evidence="4" id="KW-0812">Transmembrane</keyword>
<evidence type="ECO:0000313" key="10">
    <source>
        <dbReference type="EMBL" id="JAS54003.1"/>
    </source>
</evidence>
<evidence type="ECO:0000256" key="2">
    <source>
        <dbReference type="ARBA" id="ARBA00004496"/>
    </source>
</evidence>
<proteinExistence type="predicted"/>
<evidence type="ECO:0000256" key="4">
    <source>
        <dbReference type="ARBA" id="ARBA00022692"/>
    </source>
</evidence>
<accession>A0A1B6FVE1</accession>
<name>A0A1B6FVE1_9HEMI</name>
<evidence type="ECO:0000313" key="9">
    <source>
        <dbReference type="EMBL" id="JAS45202.1"/>
    </source>
</evidence>
<keyword evidence="5" id="KW-0735">Signal-anchor</keyword>
<dbReference type="InterPro" id="IPR038757">
    <property type="entry name" value="BRAP"/>
</dbReference>
<reference evidence="10" key="1">
    <citation type="submission" date="2015-11" db="EMBL/GenBank/DDBJ databases">
        <title>De novo transcriptome assembly of four potential Pierce s Disease insect vectors from Arizona vineyards.</title>
        <authorList>
            <person name="Tassone E.E."/>
        </authorList>
    </citation>
    <scope>NUCLEOTIDE SEQUENCE</scope>
</reference>
<evidence type="ECO:0000256" key="1">
    <source>
        <dbReference type="ARBA" id="ARBA00004323"/>
    </source>
</evidence>
<comment type="subcellular location">
    <subcellularLocation>
        <location evidence="2">Cytoplasm</location>
    </subcellularLocation>
    <subcellularLocation>
        <location evidence="1">Golgi apparatus membrane</location>
        <topology evidence="1">Single-pass type II membrane protein</topology>
    </subcellularLocation>
</comment>
<organism evidence="10">
    <name type="scientific">Cuerna arida</name>
    <dbReference type="NCBI Taxonomy" id="1464854"/>
    <lineage>
        <taxon>Eukaryota</taxon>
        <taxon>Metazoa</taxon>
        <taxon>Ecdysozoa</taxon>
        <taxon>Arthropoda</taxon>
        <taxon>Hexapoda</taxon>
        <taxon>Insecta</taxon>
        <taxon>Pterygota</taxon>
        <taxon>Neoptera</taxon>
        <taxon>Paraneoptera</taxon>
        <taxon>Hemiptera</taxon>
        <taxon>Auchenorrhyncha</taxon>
        <taxon>Membracoidea</taxon>
        <taxon>Cicadellidae</taxon>
        <taxon>Cicadellinae</taxon>
        <taxon>Proconiini</taxon>
        <taxon>Cuerna</taxon>
    </lineage>
</organism>
<dbReference type="PANTHER" id="PTHR35259:SF1">
    <property type="entry name" value="BOMBESIN RECEPTOR-ACTIVATED PROTEIN C6ORF89"/>
    <property type="match status" value="1"/>
</dbReference>
<keyword evidence="3" id="KW-0963">Cytoplasm</keyword>
<dbReference type="AlphaFoldDB" id="A0A1B6FVE1"/>
<keyword evidence="7" id="KW-0333">Golgi apparatus</keyword>
<keyword evidence="6" id="KW-1133">Transmembrane helix</keyword>
<dbReference type="GO" id="GO:0000139">
    <property type="term" value="C:Golgi membrane"/>
    <property type="evidence" value="ECO:0007669"/>
    <property type="project" value="UniProtKB-SubCell"/>
</dbReference>
<sequence length="356" mass="41044">MSQNILQEYAEEVSKLRSLGREMELTEDQINQVIEDSFHFLETEERPARPECPAPHSARRAWLTSLILCMLLVVSASLLQRSSLFGYRKTINNYIERNVQEMIYPSMKLFRKIMLPIVNHFPSVTAWYDETCLVGNPYFQVSDMECWPCEGVRSVLNLTGSTLNHDSCHSGLPFVYRDEAVNEVNYGRLRSTYLENRAMFDRDALRVISPGPWQTITEVLENETFKPTYYADSHIVWRLNRLEPTRAVRQLFGSPHQVPPYTTGSTPEKYVILDEAKAAPYPLPTTEGSTVFVVQGSGARMVVLSPAPECKHHCHRVSIVLQPHHILWYNWWYWRASSFPLVVNTELSISYVGSFF</sequence>
<evidence type="ECO:0000256" key="5">
    <source>
        <dbReference type="ARBA" id="ARBA00022968"/>
    </source>
</evidence>
<keyword evidence="8" id="KW-0472">Membrane</keyword>
<dbReference type="PANTHER" id="PTHR35259">
    <property type="entry name" value="BOMBESIN RECEPTOR-ACTIVATED PROTEIN C6ORF89"/>
    <property type="match status" value="1"/>
</dbReference>
<evidence type="ECO:0000256" key="6">
    <source>
        <dbReference type="ARBA" id="ARBA00022989"/>
    </source>
</evidence>
<evidence type="ECO:0000256" key="7">
    <source>
        <dbReference type="ARBA" id="ARBA00023034"/>
    </source>
</evidence>
<protein>
    <submittedName>
        <fullName evidence="10">Uncharacterized protein</fullName>
    </submittedName>
</protein>